<accession>A0A183L826</accession>
<dbReference type="Proteomes" id="UP000279833">
    <property type="component" value="Unassembled WGS sequence"/>
</dbReference>
<evidence type="ECO:0000313" key="2">
    <source>
        <dbReference type="Proteomes" id="UP000279833"/>
    </source>
</evidence>
<name>A0A183L826_9TREM</name>
<protein>
    <submittedName>
        <fullName evidence="3">Transmembrane protein</fullName>
    </submittedName>
</protein>
<keyword evidence="2" id="KW-1185">Reference proteome</keyword>
<evidence type="ECO:0000313" key="1">
    <source>
        <dbReference type="EMBL" id="VDP83505.1"/>
    </source>
</evidence>
<dbReference type="WBParaSite" id="SCUD_0002350001-mRNA-1">
    <property type="protein sequence ID" value="SCUD_0002350001-mRNA-1"/>
    <property type="gene ID" value="SCUD_0002350001"/>
</dbReference>
<reference evidence="3" key="1">
    <citation type="submission" date="2016-06" db="UniProtKB">
        <authorList>
            <consortium name="WormBaseParasite"/>
        </authorList>
    </citation>
    <scope>IDENTIFICATION</scope>
</reference>
<reference evidence="1 2" key="2">
    <citation type="submission" date="2018-11" db="EMBL/GenBank/DDBJ databases">
        <authorList>
            <consortium name="Pathogen Informatics"/>
        </authorList>
    </citation>
    <scope>NUCLEOTIDE SEQUENCE [LARGE SCALE GENOMIC DNA]</scope>
    <source>
        <strain evidence="1">Dakar</strain>
        <strain evidence="2">Dakar, Senegal</strain>
    </source>
</reference>
<dbReference type="EMBL" id="UZAK01055668">
    <property type="protein sequence ID" value="VDP83505.1"/>
    <property type="molecule type" value="Genomic_DNA"/>
</dbReference>
<sequence length="121" mass="13065">MSGYSYFTSVNSPRTFKWDSSSKKLLLTSKVDVESHSQSLSHQSQLKSITKTLISPQRIVPTVSHRSKVIATTSLLVMCGLLAVNIVPLSDLYSGLGFVSSHSMSYDGGSLAAGKFGNLYC</sequence>
<dbReference type="AlphaFoldDB" id="A0A183L826"/>
<gene>
    <name evidence="1" type="ORF">SCUD_LOCUS23497</name>
</gene>
<organism evidence="3">
    <name type="scientific">Schistosoma curassoni</name>
    <dbReference type="NCBI Taxonomy" id="6186"/>
    <lineage>
        <taxon>Eukaryota</taxon>
        <taxon>Metazoa</taxon>
        <taxon>Spiralia</taxon>
        <taxon>Lophotrochozoa</taxon>
        <taxon>Platyhelminthes</taxon>
        <taxon>Trematoda</taxon>
        <taxon>Digenea</taxon>
        <taxon>Strigeidida</taxon>
        <taxon>Schistosomatoidea</taxon>
        <taxon>Schistosomatidae</taxon>
        <taxon>Schistosoma</taxon>
    </lineage>
</organism>
<proteinExistence type="predicted"/>
<dbReference type="STRING" id="6186.A0A183L826"/>
<evidence type="ECO:0000313" key="3">
    <source>
        <dbReference type="WBParaSite" id="SCUD_0002350001-mRNA-1"/>
    </source>
</evidence>